<dbReference type="InterPro" id="IPR001387">
    <property type="entry name" value="Cro/C1-type_HTH"/>
</dbReference>
<evidence type="ECO:0000313" key="5">
    <source>
        <dbReference type="Proteomes" id="UP000182584"/>
    </source>
</evidence>
<dbReference type="Proteomes" id="UP000182584">
    <property type="component" value="Unassembled WGS sequence"/>
</dbReference>
<feature type="transmembrane region" description="Helical" evidence="2">
    <location>
        <begin position="158"/>
        <end position="175"/>
    </location>
</feature>
<keyword evidence="1 4" id="KW-0238">DNA-binding</keyword>
<dbReference type="eggNOG" id="COG1476">
    <property type="taxonomic scope" value="Bacteria"/>
</dbReference>
<accession>A0A1H9LIT7</accession>
<dbReference type="PROSITE" id="PS50943">
    <property type="entry name" value="HTH_CROC1"/>
    <property type="match status" value="1"/>
</dbReference>
<dbReference type="CDD" id="cd00093">
    <property type="entry name" value="HTH_XRE"/>
    <property type="match status" value="1"/>
</dbReference>
<keyword evidence="2" id="KW-0472">Membrane</keyword>
<feature type="domain" description="HTH cro/C1-type" evidence="3">
    <location>
        <begin position="7"/>
        <end position="61"/>
    </location>
</feature>
<dbReference type="GO" id="GO:0003677">
    <property type="term" value="F:DNA binding"/>
    <property type="evidence" value="ECO:0007669"/>
    <property type="project" value="UniProtKB-KW"/>
</dbReference>
<dbReference type="PANTHER" id="PTHR46558">
    <property type="entry name" value="TRACRIPTIONAL REGULATORY PROTEIN-RELATED-RELATED"/>
    <property type="match status" value="1"/>
</dbReference>
<feature type="transmembrane region" description="Helical" evidence="2">
    <location>
        <begin position="124"/>
        <end position="146"/>
    </location>
</feature>
<dbReference type="OrthoDB" id="9801008at2"/>
<dbReference type="SUPFAM" id="SSF47413">
    <property type="entry name" value="lambda repressor-like DNA-binding domains"/>
    <property type="match status" value="1"/>
</dbReference>
<sequence>MEFGEKLLELRNGKGMTQEELAEDLFVSRTAISKWESGRGYPSIDSLKEISKYFSVSIDELLSSEKLVTIAEKENRANIHRVLDYLLGLVDLMVCGLIFLPLFPHTADGLVFAVSMLEYCDVSASIKVIYWVLFLTLVAIGMVIVILNRFNLEKSKRVMIALSMVISVITVLVLAITRAAYATSLAFILTTIKGMLLLKREKT</sequence>
<dbReference type="Gene3D" id="1.10.260.40">
    <property type="entry name" value="lambda repressor-like DNA-binding domains"/>
    <property type="match status" value="1"/>
</dbReference>
<keyword evidence="2" id="KW-0812">Transmembrane</keyword>
<proteinExistence type="predicted"/>
<evidence type="ECO:0000256" key="2">
    <source>
        <dbReference type="SAM" id="Phobius"/>
    </source>
</evidence>
<dbReference type="Pfam" id="PF01381">
    <property type="entry name" value="HTH_3"/>
    <property type="match status" value="1"/>
</dbReference>
<dbReference type="SMART" id="SM00530">
    <property type="entry name" value="HTH_XRE"/>
    <property type="match status" value="1"/>
</dbReference>
<organism evidence="4 5">
    <name type="scientific">Butyrivibrio fibrisolvens</name>
    <dbReference type="NCBI Taxonomy" id="831"/>
    <lineage>
        <taxon>Bacteria</taxon>
        <taxon>Bacillati</taxon>
        <taxon>Bacillota</taxon>
        <taxon>Clostridia</taxon>
        <taxon>Lachnospirales</taxon>
        <taxon>Lachnospiraceae</taxon>
        <taxon>Butyrivibrio</taxon>
    </lineage>
</organism>
<keyword evidence="2" id="KW-1133">Transmembrane helix</keyword>
<evidence type="ECO:0000256" key="1">
    <source>
        <dbReference type="ARBA" id="ARBA00023125"/>
    </source>
</evidence>
<feature type="transmembrane region" description="Helical" evidence="2">
    <location>
        <begin position="82"/>
        <end position="104"/>
    </location>
</feature>
<dbReference type="PANTHER" id="PTHR46558:SF11">
    <property type="entry name" value="HTH-TYPE TRANSCRIPTIONAL REGULATOR XRE"/>
    <property type="match status" value="1"/>
</dbReference>
<evidence type="ECO:0000259" key="3">
    <source>
        <dbReference type="PROSITE" id="PS50943"/>
    </source>
</evidence>
<dbReference type="RefSeq" id="WP_074753967.1">
    <property type="nucleotide sequence ID" value="NZ_FOGJ01000002.1"/>
</dbReference>
<name>A0A1H9LIT7_BUTFI</name>
<evidence type="ECO:0000313" key="4">
    <source>
        <dbReference type="EMBL" id="SER11422.1"/>
    </source>
</evidence>
<reference evidence="4 5" key="1">
    <citation type="submission" date="2016-10" db="EMBL/GenBank/DDBJ databases">
        <authorList>
            <person name="de Groot N.N."/>
        </authorList>
    </citation>
    <scope>NUCLEOTIDE SEQUENCE [LARGE SCALE GENOMIC DNA]</scope>
    <source>
        <strain evidence="4 5">AR40</strain>
    </source>
</reference>
<gene>
    <name evidence="4" type="ORF">SAMN04487884_10288</name>
</gene>
<dbReference type="EMBL" id="FOGJ01000002">
    <property type="protein sequence ID" value="SER11422.1"/>
    <property type="molecule type" value="Genomic_DNA"/>
</dbReference>
<feature type="transmembrane region" description="Helical" evidence="2">
    <location>
        <begin position="181"/>
        <end position="198"/>
    </location>
</feature>
<dbReference type="InterPro" id="IPR010982">
    <property type="entry name" value="Lambda_DNA-bd_dom_sf"/>
</dbReference>
<protein>
    <submittedName>
        <fullName evidence="4">DNA-binding transcriptional regulator, XRE-family HTH domain</fullName>
    </submittedName>
</protein>
<dbReference type="AlphaFoldDB" id="A0A1H9LIT7"/>